<dbReference type="GO" id="GO:0006152">
    <property type="term" value="P:purine nucleoside catabolic process"/>
    <property type="evidence" value="ECO:0007669"/>
    <property type="project" value="TreeGrafter"/>
</dbReference>
<dbReference type="SUPFAM" id="SSF53590">
    <property type="entry name" value="Nucleoside hydrolase"/>
    <property type="match status" value="1"/>
</dbReference>
<sequence>MNHPVLFDCDPGIDDAAALALVLAYLDVRMITTCAGNQLPIKTYTNARNLLSLMGREEIPVYQGAPKPLVRELRIAAEVHGKSGVGPVELPESTAPHTTKTALEASARFLSESEQPVEILATGPLTNIAILLVAHPELKHKIKGITLMGGAFHGGNTTPVAEFNMAVDPEAANLVFRSGVPIVMFGLDVTRQAQCYREDIERLREVGTKTATALAAMLDFYSNTLQLPVLAPPEHVEGVHLHDPCAAAYLVDPSLFTLVRCNVEIETKGEFTAGCTVVDYYHNTGREENASVAFAVNREKLIDLLCDAVGKLN</sequence>
<dbReference type="AlphaFoldDB" id="C0EFP6"/>
<dbReference type="Pfam" id="PF01156">
    <property type="entry name" value="IU_nuc_hydro"/>
    <property type="match status" value="1"/>
</dbReference>
<dbReference type="GO" id="GO:0008477">
    <property type="term" value="F:purine nucleosidase activity"/>
    <property type="evidence" value="ECO:0007669"/>
    <property type="project" value="TreeGrafter"/>
</dbReference>
<dbReference type="PANTHER" id="PTHR12304">
    <property type="entry name" value="INOSINE-URIDINE PREFERRING NUCLEOSIDE HYDROLASE"/>
    <property type="match status" value="1"/>
</dbReference>
<feature type="domain" description="Inosine/uridine-preferring nucleoside hydrolase" evidence="3">
    <location>
        <begin position="5"/>
        <end position="302"/>
    </location>
</feature>
<evidence type="ECO:0000313" key="4">
    <source>
        <dbReference type="EMBL" id="EEG29675.1"/>
    </source>
</evidence>
<keyword evidence="2" id="KW-0326">Glycosidase</keyword>
<organism evidence="4 5">
    <name type="scientific">[Clostridium] methylpentosum DSM 5476</name>
    <dbReference type="NCBI Taxonomy" id="537013"/>
    <lineage>
        <taxon>Bacteria</taxon>
        <taxon>Bacillati</taxon>
        <taxon>Bacillota</taxon>
        <taxon>Clostridia</taxon>
        <taxon>Eubacteriales</taxon>
        <taxon>Oscillospiraceae</taxon>
        <taxon>Oscillospiraceae incertae sedis</taxon>
    </lineage>
</organism>
<accession>C0EFP6</accession>
<dbReference type="InterPro" id="IPR023186">
    <property type="entry name" value="IUNH"/>
</dbReference>
<dbReference type="InterPro" id="IPR001910">
    <property type="entry name" value="Inosine/uridine_hydrolase_dom"/>
</dbReference>
<dbReference type="STRING" id="537013.CLOSTMETH_02688"/>
<comment type="caution">
    <text evidence="4">The sequence shown here is derived from an EMBL/GenBank/DDBJ whole genome shotgun (WGS) entry which is preliminary data.</text>
</comment>
<dbReference type="EMBL" id="ACEC01000093">
    <property type="protein sequence ID" value="EEG29675.1"/>
    <property type="molecule type" value="Genomic_DNA"/>
</dbReference>
<dbReference type="InterPro" id="IPR036452">
    <property type="entry name" value="Ribo_hydro-like"/>
</dbReference>
<keyword evidence="1 4" id="KW-0378">Hydrolase</keyword>
<reference evidence="4 5" key="1">
    <citation type="submission" date="2009-01" db="EMBL/GenBank/DDBJ databases">
        <authorList>
            <person name="Fulton L."/>
            <person name="Clifton S."/>
            <person name="Fulton B."/>
            <person name="Xu J."/>
            <person name="Minx P."/>
            <person name="Pepin K.H."/>
            <person name="Johnson M."/>
            <person name="Bhonagiri V."/>
            <person name="Nash W.E."/>
            <person name="Mardis E.R."/>
            <person name="Wilson R.K."/>
        </authorList>
    </citation>
    <scope>NUCLEOTIDE SEQUENCE [LARGE SCALE GENOMIC DNA]</scope>
    <source>
        <strain evidence="4 5">DSM 5476</strain>
    </source>
</reference>
<dbReference type="HOGENOM" id="CLU_036838_2_0_9"/>
<name>C0EFP6_9FIRM</name>
<dbReference type="GO" id="GO:0005829">
    <property type="term" value="C:cytosol"/>
    <property type="evidence" value="ECO:0007669"/>
    <property type="project" value="TreeGrafter"/>
</dbReference>
<proteinExistence type="predicted"/>
<evidence type="ECO:0000256" key="2">
    <source>
        <dbReference type="ARBA" id="ARBA00023295"/>
    </source>
</evidence>
<dbReference type="PANTHER" id="PTHR12304:SF4">
    <property type="entry name" value="URIDINE NUCLEOSIDASE"/>
    <property type="match status" value="1"/>
</dbReference>
<evidence type="ECO:0000256" key="1">
    <source>
        <dbReference type="ARBA" id="ARBA00022801"/>
    </source>
</evidence>
<dbReference type="eggNOG" id="COG1957">
    <property type="taxonomic scope" value="Bacteria"/>
</dbReference>
<dbReference type="Gene3D" id="3.90.245.10">
    <property type="entry name" value="Ribonucleoside hydrolase-like"/>
    <property type="match status" value="1"/>
</dbReference>
<dbReference type="Proteomes" id="UP000003340">
    <property type="component" value="Unassembled WGS sequence"/>
</dbReference>
<evidence type="ECO:0000313" key="5">
    <source>
        <dbReference type="Proteomes" id="UP000003340"/>
    </source>
</evidence>
<reference evidence="4 5" key="2">
    <citation type="submission" date="2009-02" db="EMBL/GenBank/DDBJ databases">
        <title>Draft genome sequence of Clostridium methylpentosum (DSM 5476).</title>
        <authorList>
            <person name="Sudarsanam P."/>
            <person name="Ley R."/>
            <person name="Guruge J."/>
            <person name="Turnbaugh P.J."/>
            <person name="Mahowald M."/>
            <person name="Liep D."/>
            <person name="Gordon J."/>
        </authorList>
    </citation>
    <scope>NUCLEOTIDE SEQUENCE [LARGE SCALE GENOMIC DNA]</scope>
    <source>
        <strain evidence="4 5">DSM 5476</strain>
    </source>
</reference>
<dbReference type="CDD" id="cd02651">
    <property type="entry name" value="nuc_hydro_IU_UC_XIUA"/>
    <property type="match status" value="1"/>
</dbReference>
<keyword evidence="5" id="KW-1185">Reference proteome</keyword>
<gene>
    <name evidence="4" type="ORF">CLOSTMETH_02688</name>
</gene>
<protein>
    <submittedName>
        <fullName evidence="4">Inosine-uridine preferring nucleoside hydrolase</fullName>
    </submittedName>
</protein>
<evidence type="ECO:0000259" key="3">
    <source>
        <dbReference type="Pfam" id="PF01156"/>
    </source>
</evidence>